<reference evidence="2" key="1">
    <citation type="submission" date="2022-11" db="UniProtKB">
        <authorList>
            <consortium name="WormBaseParasite"/>
        </authorList>
    </citation>
    <scope>IDENTIFICATION</scope>
</reference>
<sequence>MIPRYGQNCLDEINSVIYQCDESQYGVDYSCNLGSTKCSCKTAFTYNSTFDSCIPDLGNYLYQDCSNDLDCIGLAFATCRNGKCLCRQHFTENSRKLCEAETLTCPTLDHDIMKPTKSTCYMFMDQDQEFHNCGPQHFCLLHNGEYDEQGMPVGHCCPERKESISRIGSTCATSPPDNRTCNEESSPKHAELCPMDTHECVPQPYRRDKVCCPKPCRTGALAISGYCYYPSRLDKPCTFDIQCPKESACTQCKLK</sequence>
<protein>
    <submittedName>
        <fullName evidence="2">EB domain-containing protein</fullName>
    </submittedName>
</protein>
<dbReference type="AlphaFoldDB" id="A0A915JT31"/>
<name>A0A915JT31_ROMCU</name>
<keyword evidence="1" id="KW-1185">Reference proteome</keyword>
<accession>A0A915JT31</accession>
<organism evidence="1 2">
    <name type="scientific">Romanomermis culicivorax</name>
    <name type="common">Nematode worm</name>
    <dbReference type="NCBI Taxonomy" id="13658"/>
    <lineage>
        <taxon>Eukaryota</taxon>
        <taxon>Metazoa</taxon>
        <taxon>Ecdysozoa</taxon>
        <taxon>Nematoda</taxon>
        <taxon>Enoplea</taxon>
        <taxon>Dorylaimia</taxon>
        <taxon>Mermithida</taxon>
        <taxon>Mermithoidea</taxon>
        <taxon>Mermithidae</taxon>
        <taxon>Romanomermis</taxon>
    </lineage>
</organism>
<evidence type="ECO:0000313" key="1">
    <source>
        <dbReference type="Proteomes" id="UP000887565"/>
    </source>
</evidence>
<proteinExistence type="predicted"/>
<dbReference type="Proteomes" id="UP000887565">
    <property type="component" value="Unplaced"/>
</dbReference>
<evidence type="ECO:0000313" key="2">
    <source>
        <dbReference type="WBParaSite" id="nRc.2.0.1.t29273-RA"/>
    </source>
</evidence>
<dbReference type="WBParaSite" id="nRc.2.0.1.t29273-RA">
    <property type="protein sequence ID" value="nRc.2.0.1.t29273-RA"/>
    <property type="gene ID" value="nRc.2.0.1.g29273"/>
</dbReference>